<feature type="compositionally biased region" description="Low complexity" evidence="2">
    <location>
        <begin position="671"/>
        <end position="683"/>
    </location>
</feature>
<dbReference type="Pfam" id="PF26089">
    <property type="entry name" value="PH_Niban2"/>
    <property type="match status" value="1"/>
</dbReference>
<evidence type="ECO:0000259" key="3">
    <source>
        <dbReference type="Pfam" id="PF26086"/>
    </source>
</evidence>
<comment type="caution">
    <text evidence="4">The sequence shown here is derived from an EMBL/GenBank/DDBJ whole genome shotgun (WGS) entry which is preliminary data.</text>
</comment>
<keyword evidence="5" id="KW-1185">Reference proteome</keyword>
<evidence type="ECO:0000256" key="2">
    <source>
        <dbReference type="SAM" id="MobiDB-lite"/>
    </source>
</evidence>
<feature type="region of interest" description="Disordered" evidence="2">
    <location>
        <begin position="611"/>
        <end position="726"/>
    </location>
</feature>
<dbReference type="PANTHER" id="PTHR14392:SF3">
    <property type="entry name" value="PROTEIN NIBAN 1"/>
    <property type="match status" value="1"/>
</dbReference>
<feature type="compositionally biased region" description="Polar residues" evidence="2">
    <location>
        <begin position="684"/>
        <end position="695"/>
    </location>
</feature>
<dbReference type="EMBL" id="JAHUTJ010057740">
    <property type="protein sequence ID" value="MED6286507.1"/>
    <property type="molecule type" value="Genomic_DNA"/>
</dbReference>
<feature type="region of interest" description="Disordered" evidence="2">
    <location>
        <begin position="755"/>
        <end position="892"/>
    </location>
</feature>
<dbReference type="Pfam" id="PF26086">
    <property type="entry name" value="Niban2"/>
    <property type="match status" value="1"/>
</dbReference>
<accession>A0ABU7EHI3</accession>
<name>A0ABU7EHI3_9TELE</name>
<evidence type="ECO:0000313" key="5">
    <source>
        <dbReference type="Proteomes" id="UP001352852"/>
    </source>
</evidence>
<reference evidence="4 5" key="1">
    <citation type="submission" date="2021-06" db="EMBL/GenBank/DDBJ databases">
        <authorList>
            <person name="Palmer J.M."/>
        </authorList>
    </citation>
    <scope>NUCLEOTIDE SEQUENCE [LARGE SCALE GENOMIC DNA]</scope>
    <source>
        <strain evidence="4 5">CL_MEX2019</strain>
        <tissue evidence="4">Muscle</tissue>
    </source>
</reference>
<dbReference type="PANTHER" id="PTHR14392">
    <property type="entry name" value="NIBAN FAMILY MEMBER"/>
    <property type="match status" value="1"/>
</dbReference>
<feature type="compositionally biased region" description="Basic and acidic residues" evidence="2">
    <location>
        <begin position="758"/>
        <end position="774"/>
    </location>
</feature>
<proteinExistence type="inferred from homology"/>
<feature type="compositionally biased region" description="Polar residues" evidence="2">
    <location>
        <begin position="560"/>
        <end position="570"/>
    </location>
</feature>
<evidence type="ECO:0000313" key="4">
    <source>
        <dbReference type="EMBL" id="MED6286507.1"/>
    </source>
</evidence>
<dbReference type="InterPro" id="IPR059060">
    <property type="entry name" value="Niban_1/2/3_dom"/>
</dbReference>
<dbReference type="Proteomes" id="UP001352852">
    <property type="component" value="Unassembled WGS sequence"/>
</dbReference>
<protein>
    <recommendedName>
        <fullName evidence="3">Niban 1/2/3 domain-containing protein</fullName>
    </recommendedName>
</protein>
<gene>
    <name evidence="4" type="ORF">CHARACLAT_006799</name>
</gene>
<organism evidence="4 5">
    <name type="scientific">Characodon lateralis</name>
    <dbReference type="NCBI Taxonomy" id="208331"/>
    <lineage>
        <taxon>Eukaryota</taxon>
        <taxon>Metazoa</taxon>
        <taxon>Chordata</taxon>
        <taxon>Craniata</taxon>
        <taxon>Vertebrata</taxon>
        <taxon>Euteleostomi</taxon>
        <taxon>Actinopterygii</taxon>
        <taxon>Neopterygii</taxon>
        <taxon>Teleostei</taxon>
        <taxon>Neoteleostei</taxon>
        <taxon>Acanthomorphata</taxon>
        <taxon>Ovalentaria</taxon>
        <taxon>Atherinomorphae</taxon>
        <taxon>Cyprinodontiformes</taxon>
        <taxon>Goodeidae</taxon>
        <taxon>Characodon</taxon>
    </lineage>
</organism>
<sequence length="921" mass="102013">PKNDGNELLYQGCIKFSCWDELGKKCRERYGVLKKDYKVEIHDSAETFRRGSAPKLVLQPAGGVVFTSEEESRAHLEKTCSGILNGVKEDSSSSAPSSPDVFAVYLHLPYTGHTCFLFQQEDERDHFLSGLKACIRHRNLDPWHGSSHENQAYARAIRLYQQEKGCYESWEKLLGTEEQVLAHQVMEDVLSWLQNQLQSKVKGKKTERIRQWQATVQVTYTLVLEQLTASLEALREECRQNASANQALIRSNLDQIMSSHDFLEQKVRACICEEAEKVCSESVVPYISSILETLTEHIGPGILGMQDTLRTQMNSAFSLTNGQVEDIKKALTSLRSVSLDENYRMVENLSNKLENVKERFGLSSVEKLIHFANLEMEQLLDSAVYTLEQFFQSSSKLQPSQLLDKMERAKERVFKQLDYDSRVVQRQLYQEALLEITLPSVISRMDQKCKSELQQFEQYIFSDYSSFILIHNVCDDILRNILHKEILTVVQDAASKNSNNFLLDTSDLAISQYSLLGQTPPVSAPDSPAVQPRHSEKEAQSDNKETAPVEEDQSKMPDVSPQSDAELNNDTKCDPSPAQSPYPSLMFPVIVVTQQFDKPDNTEGECLMETNEEGKSGGEAALAATDTTPVESVNMDGAVTEAVDETDSGSAVQDSPDPASLVLIKTTDAQTESAPSPESTSPENQVTPDLPTTDQTSDHASEETSSVQPPSPPQSPGTASPMTVSLGSLSEAIAPCSTEPVVQQTTDRAVYLTGQIKDNWEVEKVKEEEQREASENEENEGRDDERDGGQQEGVAQTGDHSVSEPCTPPAVATESAAVATPELTGSEEGMDDDQTEGEIPKEAKVEAAEEGEHAEEKENKDQAKREDLQSFQPMESNPETDSDSDPQLDSVSIIRDLVTEIIQVETIINPCESSSSTPPST</sequence>
<feature type="region of interest" description="Disordered" evidence="2">
    <location>
        <begin position="519"/>
        <end position="582"/>
    </location>
</feature>
<dbReference type="InterPro" id="IPR026088">
    <property type="entry name" value="Niban-like"/>
</dbReference>
<feature type="compositionally biased region" description="Basic and acidic residues" evidence="2">
    <location>
        <begin position="838"/>
        <end position="868"/>
    </location>
</feature>
<evidence type="ECO:0000256" key="1">
    <source>
        <dbReference type="ARBA" id="ARBA00010251"/>
    </source>
</evidence>
<comment type="similarity">
    <text evidence="1">Belongs to the Niban family.</text>
</comment>
<feature type="domain" description="Niban 1/2/3" evidence="3">
    <location>
        <begin position="277"/>
        <end position="439"/>
    </location>
</feature>
<feature type="compositionally biased region" description="Basic and acidic residues" evidence="2">
    <location>
        <begin position="533"/>
        <end position="555"/>
    </location>
</feature>
<feature type="non-terminal residue" evidence="4">
    <location>
        <position position="1"/>
    </location>
</feature>